<dbReference type="EC" id="2.7.8.7" evidence="8"/>
<dbReference type="GO" id="GO:0005737">
    <property type="term" value="C:cytoplasm"/>
    <property type="evidence" value="ECO:0007669"/>
    <property type="project" value="UniProtKB-SubCell"/>
</dbReference>
<dbReference type="HAMAP" id="MF_00101">
    <property type="entry name" value="AcpS"/>
    <property type="match status" value="1"/>
</dbReference>
<evidence type="ECO:0000256" key="6">
    <source>
        <dbReference type="ARBA" id="ARBA00023098"/>
    </source>
</evidence>
<evidence type="ECO:0000256" key="1">
    <source>
        <dbReference type="ARBA" id="ARBA00022516"/>
    </source>
</evidence>
<evidence type="ECO:0000256" key="7">
    <source>
        <dbReference type="ARBA" id="ARBA00023160"/>
    </source>
</evidence>
<keyword evidence="7 8" id="KW-0275">Fatty acid biosynthesis</keyword>
<dbReference type="NCBIfam" id="TIGR00556">
    <property type="entry name" value="pantethn_trn"/>
    <property type="match status" value="1"/>
</dbReference>
<dbReference type="GO" id="GO:0000287">
    <property type="term" value="F:magnesium ion binding"/>
    <property type="evidence" value="ECO:0007669"/>
    <property type="project" value="UniProtKB-UniRule"/>
</dbReference>
<feature type="binding site" evidence="8">
    <location>
        <position position="56"/>
    </location>
    <ligand>
        <name>Mg(2+)</name>
        <dbReference type="ChEBI" id="CHEBI:18420"/>
    </ligand>
</feature>
<dbReference type="Pfam" id="PF01648">
    <property type="entry name" value="ACPS"/>
    <property type="match status" value="1"/>
</dbReference>
<keyword evidence="6 8" id="KW-0443">Lipid metabolism</keyword>
<feature type="binding site" evidence="8">
    <location>
        <position position="7"/>
    </location>
    <ligand>
        <name>Mg(2+)</name>
        <dbReference type="ChEBI" id="CHEBI:18420"/>
    </ligand>
</feature>
<evidence type="ECO:0000256" key="2">
    <source>
        <dbReference type="ARBA" id="ARBA00022679"/>
    </source>
</evidence>
<dbReference type="SUPFAM" id="SSF56214">
    <property type="entry name" value="4'-phosphopantetheinyl transferase"/>
    <property type="match status" value="1"/>
</dbReference>
<evidence type="ECO:0000256" key="5">
    <source>
        <dbReference type="ARBA" id="ARBA00022842"/>
    </source>
</evidence>
<organism evidence="10 11">
    <name type="scientific">Candidatus Syntrophonatronum acetioxidans</name>
    <dbReference type="NCBI Taxonomy" id="1795816"/>
    <lineage>
        <taxon>Bacteria</taxon>
        <taxon>Bacillati</taxon>
        <taxon>Bacillota</taxon>
        <taxon>Clostridia</taxon>
        <taxon>Eubacteriales</taxon>
        <taxon>Syntrophomonadaceae</taxon>
        <taxon>Candidatus Syntrophonatronum</taxon>
    </lineage>
</organism>
<keyword evidence="2 8" id="KW-0808">Transferase</keyword>
<evidence type="ECO:0000256" key="4">
    <source>
        <dbReference type="ARBA" id="ARBA00022832"/>
    </source>
</evidence>
<dbReference type="GO" id="GO:0006633">
    <property type="term" value="P:fatty acid biosynthetic process"/>
    <property type="evidence" value="ECO:0007669"/>
    <property type="project" value="UniProtKB-UniRule"/>
</dbReference>
<dbReference type="InterPro" id="IPR002582">
    <property type="entry name" value="ACPS"/>
</dbReference>
<comment type="function">
    <text evidence="8">Transfers the 4'-phosphopantetheine moiety from coenzyme A to a Ser of acyl-carrier-protein.</text>
</comment>
<dbReference type="InterPro" id="IPR037143">
    <property type="entry name" value="4-PPantetheinyl_Trfase_dom_sf"/>
</dbReference>
<evidence type="ECO:0000313" key="10">
    <source>
        <dbReference type="EMBL" id="RQD76276.1"/>
    </source>
</evidence>
<feature type="domain" description="4'-phosphopantetheinyl transferase" evidence="9">
    <location>
        <begin position="5"/>
        <end position="117"/>
    </location>
</feature>
<dbReference type="InterPro" id="IPR004568">
    <property type="entry name" value="Ppantetheine-prot_Trfase_dom"/>
</dbReference>
<gene>
    <name evidence="8 10" type="primary">acpS</name>
    <name evidence="10" type="ORF">D5R97_04650</name>
</gene>
<comment type="catalytic activity">
    <reaction evidence="8">
        <text>apo-[ACP] + CoA = holo-[ACP] + adenosine 3',5'-bisphosphate + H(+)</text>
        <dbReference type="Rhea" id="RHEA:12068"/>
        <dbReference type="Rhea" id="RHEA-COMP:9685"/>
        <dbReference type="Rhea" id="RHEA-COMP:9690"/>
        <dbReference type="ChEBI" id="CHEBI:15378"/>
        <dbReference type="ChEBI" id="CHEBI:29999"/>
        <dbReference type="ChEBI" id="CHEBI:57287"/>
        <dbReference type="ChEBI" id="CHEBI:58343"/>
        <dbReference type="ChEBI" id="CHEBI:64479"/>
        <dbReference type="EC" id="2.7.8.7"/>
    </reaction>
</comment>
<accession>A0A424YF80</accession>
<name>A0A424YF80_9FIRM</name>
<keyword evidence="4 8" id="KW-0276">Fatty acid metabolism</keyword>
<dbReference type="Proteomes" id="UP000285138">
    <property type="component" value="Unassembled WGS sequence"/>
</dbReference>
<dbReference type="Gene3D" id="3.90.470.20">
    <property type="entry name" value="4'-phosphopantetheinyl transferase domain"/>
    <property type="match status" value="1"/>
</dbReference>
<comment type="caution">
    <text evidence="10">The sequence shown here is derived from an EMBL/GenBank/DDBJ whole genome shotgun (WGS) entry which is preliminary data.</text>
</comment>
<evidence type="ECO:0000313" key="11">
    <source>
        <dbReference type="Proteomes" id="UP000285138"/>
    </source>
</evidence>
<keyword evidence="3 8" id="KW-0479">Metal-binding</keyword>
<comment type="cofactor">
    <cofactor evidence="8">
        <name>Mg(2+)</name>
        <dbReference type="ChEBI" id="CHEBI:18420"/>
    </cofactor>
</comment>
<dbReference type="NCBIfam" id="TIGR00516">
    <property type="entry name" value="acpS"/>
    <property type="match status" value="1"/>
</dbReference>
<evidence type="ECO:0000256" key="8">
    <source>
        <dbReference type="HAMAP-Rule" id="MF_00101"/>
    </source>
</evidence>
<comment type="similarity">
    <text evidence="8">Belongs to the P-Pant transferase superfamily. AcpS family.</text>
</comment>
<dbReference type="EMBL" id="QZAA01000125">
    <property type="protein sequence ID" value="RQD76276.1"/>
    <property type="molecule type" value="Genomic_DNA"/>
</dbReference>
<comment type="subcellular location">
    <subcellularLocation>
        <location evidence="8">Cytoplasm</location>
    </subcellularLocation>
</comment>
<keyword evidence="5 8" id="KW-0460">Magnesium</keyword>
<reference evidence="10 11" key="1">
    <citation type="submission" date="2018-08" db="EMBL/GenBank/DDBJ databases">
        <title>The metabolism and importance of syntrophic acetate oxidation coupled to methane or sulfide production in haloalkaline environments.</title>
        <authorList>
            <person name="Timmers P.H.A."/>
            <person name="Vavourakis C.D."/>
            <person name="Sorokin D.Y."/>
            <person name="Sinninghe Damste J.S."/>
            <person name="Muyzer G."/>
            <person name="Stams A.J.M."/>
            <person name="Plugge C.M."/>
        </authorList>
    </citation>
    <scope>NUCLEOTIDE SEQUENCE [LARGE SCALE GENOMIC DNA]</scope>
    <source>
        <strain evidence="10">MSAO_Bac1</strain>
    </source>
</reference>
<dbReference type="GO" id="GO:0008897">
    <property type="term" value="F:holo-[acyl-carrier-protein] synthase activity"/>
    <property type="evidence" value="ECO:0007669"/>
    <property type="project" value="UniProtKB-UniRule"/>
</dbReference>
<sequence>MKGAGIDLVEIDRIKKAYLKFPEKFRRRIFTPGEQEYIFCHRFPWERLAARFAAKEAVMKALGCGWGRVGFQDIEVINDSSGKPRVFLRGKAAALARELGVDHIIISLSHSREYAVAQAIAC</sequence>
<dbReference type="InterPro" id="IPR008278">
    <property type="entry name" value="4-PPantetheinyl_Trfase_dom"/>
</dbReference>
<keyword evidence="8" id="KW-0963">Cytoplasm</keyword>
<keyword evidence="1 8" id="KW-0444">Lipid biosynthesis</keyword>
<evidence type="ECO:0000256" key="3">
    <source>
        <dbReference type="ARBA" id="ARBA00022723"/>
    </source>
</evidence>
<evidence type="ECO:0000259" key="9">
    <source>
        <dbReference type="Pfam" id="PF01648"/>
    </source>
</evidence>
<dbReference type="AlphaFoldDB" id="A0A424YF80"/>
<proteinExistence type="inferred from homology"/>
<protein>
    <recommendedName>
        <fullName evidence="8">Holo-[acyl-carrier-protein] synthase</fullName>
        <shortName evidence="8">Holo-ACP synthase</shortName>
        <ecNumber evidence="8">2.7.8.7</ecNumber>
    </recommendedName>
    <alternativeName>
        <fullName evidence="8">4'-phosphopantetheinyl transferase AcpS</fullName>
    </alternativeName>
</protein>